<dbReference type="GO" id="GO:0005524">
    <property type="term" value="F:ATP binding"/>
    <property type="evidence" value="ECO:0007669"/>
    <property type="project" value="UniProtKB-UniRule"/>
</dbReference>
<evidence type="ECO:0000256" key="1">
    <source>
        <dbReference type="ARBA" id="ARBA00004651"/>
    </source>
</evidence>
<dbReference type="InterPro" id="IPR036412">
    <property type="entry name" value="HAD-like_sf"/>
</dbReference>
<evidence type="ECO:0000256" key="19">
    <source>
        <dbReference type="RuleBase" id="RU362081"/>
    </source>
</evidence>
<feature type="transmembrane region" description="Helical" evidence="19">
    <location>
        <begin position="568"/>
        <end position="588"/>
    </location>
</feature>
<dbReference type="Gene3D" id="3.40.1110.10">
    <property type="entry name" value="Calcium-transporting ATPase, cytoplasmic domain N"/>
    <property type="match status" value="2"/>
</dbReference>
<dbReference type="Proteomes" id="UP000198823">
    <property type="component" value="Unassembled WGS sequence"/>
</dbReference>
<keyword evidence="15" id="KW-0406">Ion transport</keyword>
<keyword evidence="10" id="KW-0187">Copper transport</keyword>
<reference evidence="21 22" key="1">
    <citation type="submission" date="2016-10" db="EMBL/GenBank/DDBJ databases">
        <authorList>
            <person name="de Groot N.N."/>
        </authorList>
    </citation>
    <scope>NUCLEOTIDE SEQUENCE [LARGE SCALE GENOMIC DNA]</scope>
    <source>
        <strain evidence="21 22">CGMCC 1.6762</strain>
    </source>
</reference>
<dbReference type="InterPro" id="IPR044492">
    <property type="entry name" value="P_typ_ATPase_HD_dom"/>
</dbReference>
<evidence type="ECO:0000313" key="21">
    <source>
        <dbReference type="EMBL" id="SDD87131.1"/>
    </source>
</evidence>
<dbReference type="FunFam" id="2.70.150.10:FF:000020">
    <property type="entry name" value="Copper-exporting P-type ATPase A"/>
    <property type="match status" value="1"/>
</dbReference>
<dbReference type="InterPro" id="IPR027256">
    <property type="entry name" value="P-typ_ATPase_IB"/>
</dbReference>
<dbReference type="Pfam" id="PF00702">
    <property type="entry name" value="Hydrolase"/>
    <property type="match status" value="1"/>
</dbReference>
<keyword evidence="12" id="KW-1278">Translocase</keyword>
<protein>
    <recommendedName>
        <fullName evidence="17">Cd(2+)-exporting ATPase</fullName>
        <ecNumber evidence="17">7.2.2.21</ecNumber>
    </recommendedName>
</protein>
<dbReference type="CDD" id="cd02079">
    <property type="entry name" value="P-type_ATPase_HM"/>
    <property type="match status" value="1"/>
</dbReference>
<keyword evidence="11 19" id="KW-0067">ATP-binding</keyword>
<evidence type="ECO:0000256" key="8">
    <source>
        <dbReference type="ARBA" id="ARBA00022723"/>
    </source>
</evidence>
<keyword evidence="4 19" id="KW-1003">Cell membrane</keyword>
<feature type="transmembrane region" description="Helical" evidence="19">
    <location>
        <begin position="231"/>
        <end position="249"/>
    </location>
</feature>
<comment type="catalytic activity">
    <reaction evidence="18">
        <text>Cd(2+)(in) + ATP + H2O = Cd(2+)(out) + ADP + phosphate + H(+)</text>
        <dbReference type="Rhea" id="RHEA:12132"/>
        <dbReference type="ChEBI" id="CHEBI:15377"/>
        <dbReference type="ChEBI" id="CHEBI:15378"/>
        <dbReference type="ChEBI" id="CHEBI:30616"/>
        <dbReference type="ChEBI" id="CHEBI:43474"/>
        <dbReference type="ChEBI" id="CHEBI:48775"/>
        <dbReference type="ChEBI" id="CHEBI:456216"/>
        <dbReference type="EC" id="7.2.2.21"/>
    </reaction>
</comment>
<dbReference type="NCBIfam" id="TIGR01511">
    <property type="entry name" value="ATPase-IB1_Cu"/>
    <property type="match status" value="1"/>
</dbReference>
<keyword evidence="13 19" id="KW-1133">Transmembrane helix</keyword>
<dbReference type="GO" id="GO:0005886">
    <property type="term" value="C:plasma membrane"/>
    <property type="evidence" value="ECO:0007669"/>
    <property type="project" value="UniProtKB-SubCell"/>
</dbReference>
<dbReference type="GO" id="GO:0016887">
    <property type="term" value="F:ATP hydrolysis activity"/>
    <property type="evidence" value="ECO:0007669"/>
    <property type="project" value="InterPro"/>
</dbReference>
<dbReference type="PROSITE" id="PS00154">
    <property type="entry name" value="ATPASE_E1_E2"/>
    <property type="match status" value="1"/>
</dbReference>
<feature type="transmembrane region" description="Helical" evidence="19">
    <location>
        <begin position="85"/>
        <end position="102"/>
    </location>
</feature>
<name>A0A1G6YA47_9BACL</name>
<feature type="transmembrane region" description="Helical" evidence="19">
    <location>
        <begin position="594"/>
        <end position="611"/>
    </location>
</feature>
<feature type="transmembrane region" description="Helical" evidence="19">
    <location>
        <begin position="255"/>
        <end position="281"/>
    </location>
</feature>
<evidence type="ECO:0000313" key="22">
    <source>
        <dbReference type="Proteomes" id="UP000198823"/>
    </source>
</evidence>
<keyword evidence="8 19" id="KW-0479">Metal-binding</keyword>
<dbReference type="PRINTS" id="PR00941">
    <property type="entry name" value="CDATPASE"/>
</dbReference>
<evidence type="ECO:0000256" key="13">
    <source>
        <dbReference type="ARBA" id="ARBA00022989"/>
    </source>
</evidence>
<feature type="transmembrane region" description="Helical" evidence="19">
    <location>
        <begin position="9"/>
        <end position="27"/>
    </location>
</feature>
<dbReference type="Gene3D" id="3.40.50.1000">
    <property type="entry name" value="HAD superfamily/HAD-like"/>
    <property type="match status" value="1"/>
</dbReference>
<keyword evidence="3" id="KW-0813">Transport</keyword>
<dbReference type="InterPro" id="IPR023214">
    <property type="entry name" value="HAD_sf"/>
</dbReference>
<comment type="subcellular location">
    <subcellularLocation>
        <location evidence="1">Cell membrane</location>
        <topology evidence="1">Multi-pass membrane protein</topology>
    </subcellularLocation>
</comment>
<dbReference type="InterPro" id="IPR001757">
    <property type="entry name" value="P_typ_ATPase"/>
</dbReference>
<dbReference type="NCBIfam" id="TIGR01494">
    <property type="entry name" value="ATPase_P-type"/>
    <property type="match status" value="1"/>
</dbReference>
<dbReference type="Gene3D" id="2.70.150.10">
    <property type="entry name" value="Calcium-transporting ATPase, cytoplasmic transduction domain A"/>
    <property type="match status" value="1"/>
</dbReference>
<dbReference type="PANTHER" id="PTHR48085:SF5">
    <property type="entry name" value="CADMIUM_ZINC-TRANSPORTING ATPASE HMA4-RELATED"/>
    <property type="match status" value="1"/>
</dbReference>
<keyword evidence="6" id="KW-0597">Phosphoprotein</keyword>
<dbReference type="InterPro" id="IPR008250">
    <property type="entry name" value="ATPase_P-typ_transduc_dom_A_sf"/>
</dbReference>
<dbReference type="SFLD" id="SFLDF00027">
    <property type="entry name" value="p-type_atpase"/>
    <property type="match status" value="1"/>
</dbReference>
<evidence type="ECO:0000256" key="17">
    <source>
        <dbReference type="ARBA" id="ARBA00039103"/>
    </source>
</evidence>
<keyword evidence="5" id="KW-0104">Cadmium</keyword>
<evidence type="ECO:0000256" key="5">
    <source>
        <dbReference type="ARBA" id="ARBA00022539"/>
    </source>
</evidence>
<dbReference type="STRING" id="426756.SAMN04488126_101361"/>
<dbReference type="SUPFAM" id="SSF81653">
    <property type="entry name" value="Calcium ATPase, transduction domain A"/>
    <property type="match status" value="1"/>
</dbReference>
<evidence type="ECO:0000256" key="15">
    <source>
        <dbReference type="ARBA" id="ARBA00023065"/>
    </source>
</evidence>
<dbReference type="AlphaFoldDB" id="A0A1G6YA47"/>
<evidence type="ECO:0000256" key="14">
    <source>
        <dbReference type="ARBA" id="ARBA00023008"/>
    </source>
</evidence>
<accession>A0A1G6YA47</accession>
<dbReference type="GO" id="GO:0008551">
    <property type="term" value="F:P-type cadmium transporter activity"/>
    <property type="evidence" value="ECO:0007669"/>
    <property type="project" value="UniProtKB-EC"/>
</dbReference>
<dbReference type="SUPFAM" id="SSF56784">
    <property type="entry name" value="HAD-like"/>
    <property type="match status" value="1"/>
</dbReference>
<dbReference type="EC" id="7.2.2.21" evidence="17"/>
<dbReference type="InterPro" id="IPR023298">
    <property type="entry name" value="ATPase_P-typ_TM_dom_sf"/>
</dbReference>
<evidence type="ECO:0000256" key="2">
    <source>
        <dbReference type="ARBA" id="ARBA00006024"/>
    </source>
</evidence>
<dbReference type="InterPro" id="IPR018303">
    <property type="entry name" value="ATPase_P-typ_P_site"/>
</dbReference>
<keyword evidence="9 19" id="KW-0547">Nucleotide-binding</keyword>
<proteinExistence type="inferred from homology"/>
<dbReference type="InterPro" id="IPR051014">
    <property type="entry name" value="Cation_Transport_ATPase_IB"/>
</dbReference>
<dbReference type="NCBIfam" id="TIGR01525">
    <property type="entry name" value="ATPase-IB_hvy"/>
    <property type="match status" value="1"/>
</dbReference>
<dbReference type="Pfam" id="PF00122">
    <property type="entry name" value="E1-E2_ATPase"/>
    <property type="match status" value="1"/>
</dbReference>
<dbReference type="EMBL" id="FNAR01000001">
    <property type="protein sequence ID" value="SDD87131.1"/>
    <property type="molecule type" value="Genomic_DNA"/>
</dbReference>
<feature type="transmembrane region" description="Helical" evidence="19">
    <location>
        <begin position="33"/>
        <end position="54"/>
    </location>
</feature>
<dbReference type="SFLD" id="SFLDG00002">
    <property type="entry name" value="C1.7:_P-type_atpase_like"/>
    <property type="match status" value="1"/>
</dbReference>
<dbReference type="InterPro" id="IPR023299">
    <property type="entry name" value="ATPase_P-typ_cyto_dom_N"/>
</dbReference>
<organism evidence="21 22">
    <name type="scientific">Bhargavaea beijingensis</name>
    <dbReference type="NCBI Taxonomy" id="426756"/>
    <lineage>
        <taxon>Bacteria</taxon>
        <taxon>Bacillati</taxon>
        <taxon>Bacillota</taxon>
        <taxon>Bacilli</taxon>
        <taxon>Bacillales</taxon>
        <taxon>Caryophanaceae</taxon>
        <taxon>Bhargavaea</taxon>
    </lineage>
</organism>
<feature type="domain" description="P-type ATPase A" evidence="20">
    <location>
        <begin position="115"/>
        <end position="215"/>
    </location>
</feature>
<evidence type="ECO:0000256" key="10">
    <source>
        <dbReference type="ARBA" id="ARBA00022796"/>
    </source>
</evidence>
<evidence type="ECO:0000256" key="7">
    <source>
        <dbReference type="ARBA" id="ARBA00022692"/>
    </source>
</evidence>
<gene>
    <name evidence="21" type="ORF">SAMN04488126_101361</name>
</gene>
<evidence type="ECO:0000256" key="12">
    <source>
        <dbReference type="ARBA" id="ARBA00022967"/>
    </source>
</evidence>
<keyword evidence="14" id="KW-0186">Copper</keyword>
<sequence length="636" mass="67035">MNMTGKQKAWITAVTGGLLVLAILFHLTGLQELRSSTLILSTVIAGAPIALKAFQALRMKAFSIELLVTIAVAGALFIGEYVESAAVTFLFLFGAYLEARTLEKTRKSLKDLVDMAPQEATVVRDGREMVIPADEVEAGDRVLVRTGGKVPVDGRVAGGRAHLNEAAITGESVPASKADGDAVFSGTIVDSGYLEVIAEKTGDDTTFARIIELVEEAQESKTKTQQFLEKFANIYTPGIVVLSVIVYLLTQNIELTLTFLVIACPGALVISAPVSIVAGIGNGAKNGVLFKGGESVESLAKIDTVVFDKTGTLTKGRPEVTAIDAFGGDADKLLRMIAAAETASEHHLGRTIVEEAGNRGMVGLEQPEEVEIIKGHGLTATVGGMRIVAGTRKLMAENGIGVTPEAEAAATAREKAGNTAIFAAVDGQLRGLISIADRIRPEAQDAIRSFRANGVKQIIMLTGDNRHAAALVGRQLGLDEVHAELLPEDKVAFVKKLKDDGRRVAMAGDGVNDAPAIATADIGIAMGAGGTDISMETADVVLMADRLDQFAHARSLAKATVRNMKQNTWLAVGTVFLLLAGVLLGKILLASGMLIHELSVLIVILNAIRLVRYNGGKKERMPGGVEPFGPQPAVVE</sequence>
<evidence type="ECO:0000256" key="4">
    <source>
        <dbReference type="ARBA" id="ARBA00022475"/>
    </source>
</evidence>
<evidence type="ECO:0000256" key="18">
    <source>
        <dbReference type="ARBA" id="ARBA00049338"/>
    </source>
</evidence>
<evidence type="ECO:0000256" key="6">
    <source>
        <dbReference type="ARBA" id="ARBA00022553"/>
    </source>
</evidence>
<keyword evidence="16 19" id="KW-0472">Membrane</keyword>
<evidence type="ECO:0000256" key="3">
    <source>
        <dbReference type="ARBA" id="ARBA00022448"/>
    </source>
</evidence>
<dbReference type="GO" id="GO:0006825">
    <property type="term" value="P:copper ion transport"/>
    <property type="evidence" value="ECO:0007669"/>
    <property type="project" value="UniProtKB-KW"/>
</dbReference>
<evidence type="ECO:0000256" key="11">
    <source>
        <dbReference type="ARBA" id="ARBA00022840"/>
    </source>
</evidence>
<dbReference type="PRINTS" id="PR00119">
    <property type="entry name" value="CATATPASE"/>
</dbReference>
<dbReference type="GO" id="GO:0046872">
    <property type="term" value="F:metal ion binding"/>
    <property type="evidence" value="ECO:0007669"/>
    <property type="project" value="UniProtKB-KW"/>
</dbReference>
<keyword evidence="7 19" id="KW-0812">Transmembrane</keyword>
<dbReference type="SFLD" id="SFLDS00003">
    <property type="entry name" value="Haloacid_Dehalogenase"/>
    <property type="match status" value="1"/>
</dbReference>
<dbReference type="InterPro" id="IPR059000">
    <property type="entry name" value="ATPase_P-type_domA"/>
</dbReference>
<dbReference type="SUPFAM" id="SSF81665">
    <property type="entry name" value="Calcium ATPase, transmembrane domain M"/>
    <property type="match status" value="1"/>
</dbReference>
<comment type="similarity">
    <text evidence="2 19">Belongs to the cation transport ATPase (P-type) (TC 3.A.3) family. Type IB subfamily.</text>
</comment>
<dbReference type="PANTHER" id="PTHR48085">
    <property type="entry name" value="CADMIUM/ZINC-TRANSPORTING ATPASE HMA2-RELATED"/>
    <property type="match status" value="1"/>
</dbReference>
<evidence type="ECO:0000256" key="9">
    <source>
        <dbReference type="ARBA" id="ARBA00022741"/>
    </source>
</evidence>
<evidence type="ECO:0000259" key="20">
    <source>
        <dbReference type="Pfam" id="PF00122"/>
    </source>
</evidence>
<evidence type="ECO:0000256" key="16">
    <source>
        <dbReference type="ARBA" id="ARBA00023136"/>
    </source>
</evidence>